<evidence type="ECO:0000256" key="17">
    <source>
        <dbReference type="ARBA" id="ARBA00041507"/>
    </source>
</evidence>
<evidence type="ECO:0000256" key="18">
    <source>
        <dbReference type="ARBA" id="ARBA00041997"/>
    </source>
</evidence>
<dbReference type="EC" id="2.4.3.4" evidence="15"/>
<evidence type="ECO:0000256" key="15">
    <source>
        <dbReference type="ARBA" id="ARBA00039107"/>
    </source>
</evidence>
<dbReference type="InterPro" id="IPR012163">
    <property type="entry name" value="Sialyl_trans"/>
</dbReference>
<evidence type="ECO:0000256" key="12">
    <source>
        <dbReference type="ARBA" id="ARBA00023136"/>
    </source>
</evidence>
<dbReference type="PANTHER" id="PTHR46032:SF6">
    <property type="entry name" value="CMP-N-ACETYLNEURAMINATE-BETA-GALACTOSAMIDE-ALPHA-2,3-SIALYLTRANSFERASE 1"/>
    <property type="match status" value="1"/>
</dbReference>
<keyword evidence="10 23" id="KW-1133">Transmembrane helix</keyword>
<dbReference type="PIRSF" id="PIRSF005557">
    <property type="entry name" value="Sialyl_trans"/>
    <property type="match status" value="1"/>
</dbReference>
<dbReference type="InterPro" id="IPR038578">
    <property type="entry name" value="GT29-like_sf"/>
</dbReference>
<evidence type="ECO:0000256" key="14">
    <source>
        <dbReference type="ARBA" id="ARBA00023180"/>
    </source>
</evidence>
<keyword evidence="12 23" id="KW-0472">Membrane</keyword>
<keyword evidence="25" id="KW-1185">Reference proteome</keyword>
<keyword evidence="8 23" id="KW-0812">Transmembrane</keyword>
<evidence type="ECO:0000256" key="11">
    <source>
        <dbReference type="ARBA" id="ARBA00023034"/>
    </source>
</evidence>
<evidence type="ECO:0000256" key="4">
    <source>
        <dbReference type="ARBA" id="ARBA00006003"/>
    </source>
</evidence>
<evidence type="ECO:0000256" key="20">
    <source>
        <dbReference type="ARBA" id="ARBA00042448"/>
    </source>
</evidence>
<comment type="subcellular location">
    <subcellularLocation>
        <location evidence="1">Golgi apparatus</location>
        <location evidence="1">Golgi stack membrane</location>
        <topology evidence="1">Single-pass type II membrane protein</topology>
    </subcellularLocation>
    <subcellularLocation>
        <location evidence="2">Secreted</location>
    </subcellularLocation>
</comment>
<evidence type="ECO:0000256" key="21">
    <source>
        <dbReference type="ARBA" id="ARBA00042682"/>
    </source>
</evidence>
<evidence type="ECO:0000313" key="24">
    <source>
        <dbReference type="Ensembl" id="ENSSGRP00000079067.1"/>
    </source>
</evidence>
<name>A0A672QSP2_SINGR</name>
<evidence type="ECO:0000256" key="9">
    <source>
        <dbReference type="ARBA" id="ARBA00022968"/>
    </source>
</evidence>
<evidence type="ECO:0000256" key="5">
    <source>
        <dbReference type="ARBA" id="ARBA00022525"/>
    </source>
</evidence>
<keyword evidence="7" id="KW-0808">Transferase</keyword>
<proteinExistence type="inferred from homology"/>
<evidence type="ECO:0000256" key="6">
    <source>
        <dbReference type="ARBA" id="ARBA00022676"/>
    </source>
</evidence>
<keyword evidence="14" id="KW-0325">Glycoprotein</keyword>
<dbReference type="InterPro" id="IPR051757">
    <property type="entry name" value="Beta-gal_alpha2-3_sialyltrans"/>
</dbReference>
<comment type="similarity">
    <text evidence="4">Belongs to the glycosyltransferase 29 family.</text>
</comment>
<evidence type="ECO:0000256" key="3">
    <source>
        <dbReference type="ARBA" id="ARBA00004922"/>
    </source>
</evidence>
<dbReference type="Proteomes" id="UP000472262">
    <property type="component" value="Unassembled WGS sequence"/>
</dbReference>
<evidence type="ECO:0000256" key="13">
    <source>
        <dbReference type="ARBA" id="ARBA00023157"/>
    </source>
</evidence>
<reference evidence="24" key="2">
    <citation type="submission" date="2025-09" db="UniProtKB">
        <authorList>
            <consortium name="Ensembl"/>
        </authorList>
    </citation>
    <scope>IDENTIFICATION</scope>
</reference>
<sequence>MVVLLLKHRRYMTALLSSTIILLLLYFQNSLLVLTNGFDQRSPCACHICVADRGNSDWFGKRYNPNVPLLIWADNCHKNLIIHRNYPNFKPDVVDQLFSLFPDKEHYSDAGPDRCRTCAVVGNSGNLLGSHYGPLIDLHDFVIRINKGPTEGYEKDVGLKTTHRIMYPESVMDLDNSTHLVLFPFKILDIQWLISAFTSKKNRTMKPAIMFYAAVVNVFGFGATSGGIWHHYFEKTLTSYESGVHAGKFENETINQLQKINKILVHKGWT</sequence>
<keyword evidence="13" id="KW-1015">Disulfide bond</keyword>
<reference evidence="24" key="1">
    <citation type="submission" date="2025-08" db="UniProtKB">
        <authorList>
            <consortium name="Ensembl"/>
        </authorList>
    </citation>
    <scope>IDENTIFICATION</scope>
</reference>
<dbReference type="GO" id="GO:1901137">
    <property type="term" value="P:carbohydrate derivative biosynthetic process"/>
    <property type="evidence" value="ECO:0007669"/>
    <property type="project" value="UniProtKB-ARBA"/>
</dbReference>
<accession>A0A672QSP2</accession>
<keyword evidence="9" id="KW-0735">Signal-anchor</keyword>
<dbReference type="FunFam" id="3.90.1480.20:FF:000015">
    <property type="entry name" value="Lactosylceramide alpha-2,3-sialyltransferase"/>
    <property type="match status" value="1"/>
</dbReference>
<dbReference type="GO" id="GO:0005576">
    <property type="term" value="C:extracellular region"/>
    <property type="evidence" value="ECO:0007669"/>
    <property type="project" value="UniProtKB-SubCell"/>
</dbReference>
<gene>
    <name evidence="24" type="primary">LOC107554575</name>
</gene>
<evidence type="ECO:0000256" key="2">
    <source>
        <dbReference type="ARBA" id="ARBA00004613"/>
    </source>
</evidence>
<evidence type="ECO:0000256" key="1">
    <source>
        <dbReference type="ARBA" id="ARBA00004447"/>
    </source>
</evidence>
<dbReference type="GO" id="GO:0003836">
    <property type="term" value="F:beta-galactoside (CMP) alpha-2,3-sialyltransferase activity"/>
    <property type="evidence" value="ECO:0007669"/>
    <property type="project" value="UniProtKB-EC"/>
</dbReference>
<evidence type="ECO:0000256" key="22">
    <source>
        <dbReference type="ARBA" id="ARBA00042991"/>
    </source>
</evidence>
<protein>
    <recommendedName>
        <fullName evidence="16">CMP-N-acetylneuraminate-beta-galactosamide-alpha-2,3-sialyltransferase 1</fullName>
        <ecNumber evidence="15">2.4.3.4</ecNumber>
    </recommendedName>
    <alternativeName>
        <fullName evidence="22">Gal-NAc6S</fullName>
    </alternativeName>
    <alternativeName>
        <fullName evidence="20">Gal-beta-1,3-GalNAc-alpha-2,3-sialyltransferase</fullName>
    </alternativeName>
    <alternativeName>
        <fullName evidence="18">ST3Gal I</fullName>
    </alternativeName>
    <alternativeName>
        <fullName evidence="19">ST3GalA.1</fullName>
    </alternativeName>
    <alternativeName>
        <fullName evidence="17">ST3O</fullName>
    </alternativeName>
    <alternativeName>
        <fullName evidence="21">Sialyltransferase 4A</fullName>
    </alternativeName>
</protein>
<evidence type="ECO:0000256" key="10">
    <source>
        <dbReference type="ARBA" id="ARBA00022989"/>
    </source>
</evidence>
<comment type="pathway">
    <text evidence="3">Protein modification; protein glycosylation.</text>
</comment>
<dbReference type="AlphaFoldDB" id="A0A672QSP2"/>
<dbReference type="GO" id="GO:0032580">
    <property type="term" value="C:Golgi cisterna membrane"/>
    <property type="evidence" value="ECO:0007669"/>
    <property type="project" value="UniProtKB-SubCell"/>
</dbReference>
<dbReference type="Pfam" id="PF00777">
    <property type="entry name" value="Glyco_transf_29"/>
    <property type="match status" value="2"/>
</dbReference>
<keyword evidence="5" id="KW-0964">Secreted</keyword>
<evidence type="ECO:0000313" key="25">
    <source>
        <dbReference type="Proteomes" id="UP000472262"/>
    </source>
</evidence>
<dbReference type="InterPro" id="IPR001675">
    <property type="entry name" value="Glyco_trans_29"/>
</dbReference>
<evidence type="ECO:0000256" key="19">
    <source>
        <dbReference type="ARBA" id="ARBA00042022"/>
    </source>
</evidence>
<feature type="transmembrane region" description="Helical" evidence="23">
    <location>
        <begin position="209"/>
        <end position="232"/>
    </location>
</feature>
<organism evidence="24 25">
    <name type="scientific">Sinocyclocheilus grahami</name>
    <name type="common">Dianchi golden-line fish</name>
    <name type="synonym">Barbus grahami</name>
    <dbReference type="NCBI Taxonomy" id="75366"/>
    <lineage>
        <taxon>Eukaryota</taxon>
        <taxon>Metazoa</taxon>
        <taxon>Chordata</taxon>
        <taxon>Craniata</taxon>
        <taxon>Vertebrata</taxon>
        <taxon>Euteleostomi</taxon>
        <taxon>Actinopterygii</taxon>
        <taxon>Neopterygii</taxon>
        <taxon>Teleostei</taxon>
        <taxon>Ostariophysi</taxon>
        <taxon>Cypriniformes</taxon>
        <taxon>Cyprinidae</taxon>
        <taxon>Cyprininae</taxon>
        <taxon>Sinocyclocheilus</taxon>
    </lineage>
</organism>
<dbReference type="PANTHER" id="PTHR46032">
    <property type="entry name" value="ALPHA-2,3-SIALYLTRANSFERASE ST3GAL I ISOFORM X1"/>
    <property type="match status" value="1"/>
</dbReference>
<evidence type="ECO:0000256" key="23">
    <source>
        <dbReference type="SAM" id="Phobius"/>
    </source>
</evidence>
<evidence type="ECO:0000256" key="8">
    <source>
        <dbReference type="ARBA" id="ARBA00022692"/>
    </source>
</evidence>
<keyword evidence="6" id="KW-0328">Glycosyltransferase</keyword>
<dbReference type="Ensembl" id="ENSSGRT00000084196.1">
    <property type="protein sequence ID" value="ENSSGRP00000079067.1"/>
    <property type="gene ID" value="ENSSGRG00000039990.1"/>
</dbReference>
<evidence type="ECO:0000256" key="7">
    <source>
        <dbReference type="ARBA" id="ARBA00022679"/>
    </source>
</evidence>
<dbReference type="Gene3D" id="3.90.1480.20">
    <property type="entry name" value="Glycosyl transferase family 29"/>
    <property type="match status" value="2"/>
</dbReference>
<dbReference type="GO" id="GO:0097503">
    <property type="term" value="P:sialylation"/>
    <property type="evidence" value="ECO:0007669"/>
    <property type="project" value="TreeGrafter"/>
</dbReference>
<keyword evidence="11" id="KW-0333">Golgi apparatus</keyword>
<evidence type="ECO:0000256" key="16">
    <source>
        <dbReference type="ARBA" id="ARBA00040101"/>
    </source>
</evidence>